<evidence type="ECO:0000256" key="1">
    <source>
        <dbReference type="ARBA" id="ARBA00004571"/>
    </source>
</evidence>
<sequence length="218" mass="23718">MRVSLMFSVIKLMLVFSVSLFLAACAVAPEEKEEGVLEADGEQVLIDSTDQKQYLIGAGDMLNVFVWRNGDLSVTVPVRPDGMISIPLVEDLTVVDQTPSQIARSIESILASYIKSPVVTVIVTEFGGVYDQRIRIIGAAAEPMALSYRNGITLLDVMIAVGGLGEFAAGNRAKLIRKVDQKETVIPIRLGDLLKKGDISENIPLQPGDVLMIPETWF</sequence>
<keyword evidence="12" id="KW-0564">Palmitate</keyword>
<evidence type="ECO:0000256" key="7">
    <source>
        <dbReference type="ARBA" id="ARBA00022729"/>
    </source>
</evidence>
<dbReference type="PANTHER" id="PTHR33619:SF3">
    <property type="entry name" value="POLYSACCHARIDE EXPORT PROTEIN GFCE-RELATED"/>
    <property type="match status" value="1"/>
</dbReference>
<evidence type="ECO:0000256" key="13">
    <source>
        <dbReference type="ARBA" id="ARBA00023237"/>
    </source>
</evidence>
<dbReference type="GO" id="GO:0009279">
    <property type="term" value="C:cell outer membrane"/>
    <property type="evidence" value="ECO:0007669"/>
    <property type="project" value="UniProtKB-SubCell"/>
</dbReference>
<evidence type="ECO:0000313" key="17">
    <source>
        <dbReference type="EMBL" id="VAW84733.1"/>
    </source>
</evidence>
<keyword evidence="3" id="KW-0813">Transport</keyword>
<keyword evidence="13" id="KW-0998">Cell outer membrane</keyword>
<dbReference type="InterPro" id="IPR049712">
    <property type="entry name" value="Poly_export"/>
</dbReference>
<keyword evidence="9" id="KW-0406">Ion transport</keyword>
<comment type="subcellular location">
    <subcellularLocation>
        <location evidence="1">Cell outer membrane</location>
        <topology evidence="1">Multi-pass membrane protein</topology>
    </subcellularLocation>
</comment>
<evidence type="ECO:0000256" key="11">
    <source>
        <dbReference type="ARBA" id="ARBA00023136"/>
    </source>
</evidence>
<keyword evidence="14" id="KW-0449">Lipoprotein</keyword>
<dbReference type="InterPro" id="IPR003715">
    <property type="entry name" value="Poly_export_N"/>
</dbReference>
<evidence type="ECO:0000256" key="12">
    <source>
        <dbReference type="ARBA" id="ARBA00023139"/>
    </source>
</evidence>
<dbReference type="GO" id="GO:0046930">
    <property type="term" value="C:pore complex"/>
    <property type="evidence" value="ECO:0007669"/>
    <property type="project" value="UniProtKB-KW"/>
</dbReference>
<comment type="similarity">
    <text evidence="2">Belongs to the BexD/CtrA/VexA family.</text>
</comment>
<keyword evidence="6" id="KW-0812">Transmembrane</keyword>
<evidence type="ECO:0000256" key="2">
    <source>
        <dbReference type="ARBA" id="ARBA00009450"/>
    </source>
</evidence>
<evidence type="ECO:0000256" key="10">
    <source>
        <dbReference type="ARBA" id="ARBA00023114"/>
    </source>
</evidence>
<keyword evidence="5" id="KW-0762">Sugar transport</keyword>
<keyword evidence="11" id="KW-0472">Membrane</keyword>
<evidence type="ECO:0000256" key="6">
    <source>
        <dbReference type="ARBA" id="ARBA00022692"/>
    </source>
</evidence>
<name>A0A3B0Z978_9ZZZZ</name>
<organism evidence="17">
    <name type="scientific">hydrothermal vent metagenome</name>
    <dbReference type="NCBI Taxonomy" id="652676"/>
    <lineage>
        <taxon>unclassified sequences</taxon>
        <taxon>metagenomes</taxon>
        <taxon>ecological metagenomes</taxon>
    </lineage>
</organism>
<dbReference type="GO" id="GO:0015288">
    <property type="term" value="F:porin activity"/>
    <property type="evidence" value="ECO:0007669"/>
    <property type="project" value="UniProtKB-KW"/>
</dbReference>
<evidence type="ECO:0000259" key="16">
    <source>
        <dbReference type="Pfam" id="PF22461"/>
    </source>
</evidence>
<dbReference type="EMBL" id="UOFP01000065">
    <property type="protein sequence ID" value="VAW84733.1"/>
    <property type="molecule type" value="Genomic_DNA"/>
</dbReference>
<dbReference type="Gene3D" id="3.10.560.10">
    <property type="entry name" value="Outer membrane lipoprotein wza domain like"/>
    <property type="match status" value="1"/>
</dbReference>
<accession>A0A3B0Z978</accession>
<evidence type="ECO:0000256" key="4">
    <source>
        <dbReference type="ARBA" id="ARBA00022452"/>
    </source>
</evidence>
<dbReference type="InterPro" id="IPR054765">
    <property type="entry name" value="SLBB_dom"/>
</dbReference>
<dbReference type="GO" id="GO:0006811">
    <property type="term" value="P:monoatomic ion transport"/>
    <property type="evidence" value="ECO:0007669"/>
    <property type="project" value="UniProtKB-KW"/>
</dbReference>
<proteinExistence type="inferred from homology"/>
<keyword evidence="8" id="KW-0625">Polysaccharide transport</keyword>
<dbReference type="AlphaFoldDB" id="A0A3B0Z978"/>
<keyword evidence="7" id="KW-0732">Signal</keyword>
<evidence type="ECO:0000256" key="14">
    <source>
        <dbReference type="ARBA" id="ARBA00023288"/>
    </source>
</evidence>
<keyword evidence="4" id="KW-1134">Transmembrane beta strand</keyword>
<evidence type="ECO:0000256" key="5">
    <source>
        <dbReference type="ARBA" id="ARBA00022597"/>
    </source>
</evidence>
<dbReference type="GO" id="GO:0015159">
    <property type="term" value="F:polysaccharide transmembrane transporter activity"/>
    <property type="evidence" value="ECO:0007669"/>
    <property type="project" value="InterPro"/>
</dbReference>
<protein>
    <submittedName>
        <fullName evidence="17">FIG123464: Polysaccharide export protein</fullName>
    </submittedName>
</protein>
<dbReference type="PANTHER" id="PTHR33619">
    <property type="entry name" value="POLYSACCHARIDE EXPORT PROTEIN GFCE-RELATED"/>
    <property type="match status" value="1"/>
</dbReference>
<gene>
    <name evidence="17" type="ORF">MNBD_GAMMA18-1944</name>
</gene>
<evidence type="ECO:0000259" key="15">
    <source>
        <dbReference type="Pfam" id="PF02563"/>
    </source>
</evidence>
<evidence type="ECO:0000256" key="8">
    <source>
        <dbReference type="ARBA" id="ARBA00023047"/>
    </source>
</evidence>
<dbReference type="InterPro" id="IPR017477">
    <property type="entry name" value="PEP-CTERM_polysacc_export"/>
</dbReference>
<feature type="domain" description="SLBB" evidence="16">
    <location>
        <begin position="132"/>
        <end position="212"/>
    </location>
</feature>
<reference evidence="17" key="1">
    <citation type="submission" date="2018-06" db="EMBL/GenBank/DDBJ databases">
        <authorList>
            <person name="Zhirakovskaya E."/>
        </authorList>
    </citation>
    <scope>NUCLEOTIDE SEQUENCE</scope>
</reference>
<feature type="domain" description="Polysaccharide export protein N-terminal" evidence="15">
    <location>
        <begin position="50"/>
        <end position="124"/>
    </location>
</feature>
<evidence type="ECO:0000256" key="3">
    <source>
        <dbReference type="ARBA" id="ARBA00022448"/>
    </source>
</evidence>
<dbReference type="PROSITE" id="PS51257">
    <property type="entry name" value="PROKAR_LIPOPROTEIN"/>
    <property type="match status" value="1"/>
</dbReference>
<dbReference type="NCBIfam" id="TIGR03027">
    <property type="entry name" value="pepcterm_export"/>
    <property type="match status" value="1"/>
</dbReference>
<dbReference type="Pfam" id="PF22461">
    <property type="entry name" value="SLBB_2"/>
    <property type="match status" value="1"/>
</dbReference>
<dbReference type="Pfam" id="PF02563">
    <property type="entry name" value="Poly_export"/>
    <property type="match status" value="1"/>
</dbReference>
<keyword evidence="10" id="KW-0626">Porin</keyword>
<evidence type="ECO:0000256" key="9">
    <source>
        <dbReference type="ARBA" id="ARBA00023065"/>
    </source>
</evidence>